<evidence type="ECO:0000313" key="2">
    <source>
        <dbReference type="EMBL" id="GAW97737.1"/>
    </source>
</evidence>
<dbReference type="EMBL" id="BDQM01000044">
    <property type="protein sequence ID" value="GAW97737.1"/>
    <property type="molecule type" value="Genomic_DNA"/>
</dbReference>
<feature type="region of interest" description="Disordered" evidence="1">
    <location>
        <begin position="83"/>
        <end position="108"/>
    </location>
</feature>
<protein>
    <submittedName>
        <fullName evidence="2">Uncharacterized protein</fullName>
    </submittedName>
</protein>
<organism evidence="2 3">
    <name type="scientific">Colwellia marinimaniae</name>
    <dbReference type="NCBI Taxonomy" id="1513592"/>
    <lineage>
        <taxon>Bacteria</taxon>
        <taxon>Pseudomonadati</taxon>
        <taxon>Pseudomonadota</taxon>
        <taxon>Gammaproteobacteria</taxon>
        <taxon>Alteromonadales</taxon>
        <taxon>Colwelliaceae</taxon>
        <taxon>Colwellia</taxon>
    </lineage>
</organism>
<dbReference type="RefSeq" id="WP_082606476.1">
    <property type="nucleotide sequence ID" value="NZ_BDQM01000044.1"/>
</dbReference>
<gene>
    <name evidence="2" type="ORF">MTCD1_03380</name>
</gene>
<keyword evidence="3" id="KW-1185">Reference proteome</keyword>
<proteinExistence type="predicted"/>
<evidence type="ECO:0000256" key="1">
    <source>
        <dbReference type="SAM" id="MobiDB-lite"/>
    </source>
</evidence>
<evidence type="ECO:0000313" key="3">
    <source>
        <dbReference type="Proteomes" id="UP000197068"/>
    </source>
</evidence>
<sequence length="108" mass="12353">MNKFKKEVTKKRAKEIEGLSIKQIEAKDERSALLTQLHGHFFPEETDFMMDSNVDAKERKRGENPMSQTYTDKVNAKREILGVPPIKDNGLPADDSSQKHINIEDTHS</sequence>
<dbReference type="Proteomes" id="UP000197068">
    <property type="component" value="Unassembled WGS sequence"/>
</dbReference>
<accession>A0ABQ0MZD5</accession>
<comment type="caution">
    <text evidence="2">The sequence shown here is derived from an EMBL/GenBank/DDBJ whole genome shotgun (WGS) entry which is preliminary data.</text>
</comment>
<name>A0ABQ0MZD5_9GAMM</name>
<feature type="compositionally biased region" description="Basic and acidic residues" evidence="1">
    <location>
        <begin position="96"/>
        <end position="108"/>
    </location>
</feature>
<reference evidence="2 3" key="1">
    <citation type="submission" date="2017-06" db="EMBL/GenBank/DDBJ databases">
        <title>Whole Genome Sequences of Colwellia marinimaniae MTCD1.</title>
        <authorList>
            <person name="Kusumoto H."/>
            <person name="Inoue M."/>
            <person name="Tanikawa K."/>
            <person name="Maeji H."/>
            <person name="Cameron J.H."/>
            <person name="Bartlett D.H."/>
        </authorList>
    </citation>
    <scope>NUCLEOTIDE SEQUENCE [LARGE SCALE GENOMIC DNA]</scope>
    <source>
        <strain evidence="2 3">MTCD1</strain>
    </source>
</reference>